<accession>A0ABP4LCL8</accession>
<keyword evidence="4" id="KW-0560">Oxidoreductase</keyword>
<dbReference type="InterPro" id="IPR036188">
    <property type="entry name" value="FAD/NAD-bd_sf"/>
</dbReference>
<dbReference type="Gene3D" id="3.50.50.60">
    <property type="entry name" value="FAD/NAD(P)-binding domain"/>
    <property type="match status" value="2"/>
</dbReference>
<proteinExistence type="predicted"/>
<dbReference type="RefSeq" id="WP_344172724.1">
    <property type="nucleotide sequence ID" value="NZ_BAAANC010000001.1"/>
</dbReference>
<dbReference type="EMBL" id="BAAANC010000001">
    <property type="protein sequence ID" value="GAA1520850.1"/>
    <property type="molecule type" value="Genomic_DNA"/>
</dbReference>
<dbReference type="PANTHER" id="PTHR43400">
    <property type="entry name" value="FUMARATE REDUCTASE"/>
    <property type="match status" value="1"/>
</dbReference>
<evidence type="ECO:0000313" key="7">
    <source>
        <dbReference type="Proteomes" id="UP001500363"/>
    </source>
</evidence>
<name>A0ABP4LCL8_9ACTN</name>
<dbReference type="InterPro" id="IPR050315">
    <property type="entry name" value="FAD-oxidoreductase_2"/>
</dbReference>
<sequence length="620" mass="64906">MDNSSARHRGSIGTVAQLGIPGEVDVAVVGSGGAGLMAALSAAKAGARVLVVESREIVGGATGISAGAAWIPNHGFSTEALQVNDDLDQAREYIYGEGRDQVLDHDLVEQFLRTGPEVARFVEEHARFGWIPTLWPDYRSDIAGASVGRALFPGPYSPEGLGEAAAFVRPALTTGMAKNPLPFWLLGGIGSDDVWLAGPALVGALLEAVLRNGVDVRVEAPAVRLVTDEPGVQGVVIRTGGVEHTVLAGQGVILASGGFESSPEVTTAYLGAPFGVQVSPKGHDGIAMQLAQELGADLTGVEDAWWMPGVQLPGEELEGRPLGRVFLGERALPHSIMVNSKGERFANEALPYDQLGKIMREADPQTGALPNATAWLIFDHTYWTKFGIFGVAPGGTVPDYLHRAETLSELAAEIGVDEAGLLGTVERFNPGAARAQDPQFNRGDTLFDRYFGAYYPRLGKNSPDARFPAVTAKARTAFAALIGPLVSKLAGRVARRNDPDRLRKAVVGPLARIIRPVLKSPKSSVLGPIETAPYYALQVEASALGTVGGPRTDALGRALDTDGQVIPGLYAAGNAGGAPTKGFYGGAGGTISLGLVFGFLAGREAARQPKSAHLVAGERK</sequence>
<dbReference type="SUPFAM" id="SSF51905">
    <property type="entry name" value="FAD/NAD(P)-binding domain"/>
    <property type="match status" value="1"/>
</dbReference>
<dbReference type="Proteomes" id="UP001500363">
    <property type="component" value="Unassembled WGS sequence"/>
</dbReference>
<keyword evidence="2" id="KW-0285">Flavoprotein</keyword>
<keyword evidence="3" id="KW-0274">FAD</keyword>
<reference evidence="7" key="1">
    <citation type="journal article" date="2019" name="Int. J. Syst. Evol. Microbiol.">
        <title>The Global Catalogue of Microorganisms (GCM) 10K type strain sequencing project: providing services to taxonomists for standard genome sequencing and annotation.</title>
        <authorList>
            <consortium name="The Broad Institute Genomics Platform"/>
            <consortium name="The Broad Institute Genome Sequencing Center for Infectious Disease"/>
            <person name="Wu L."/>
            <person name="Ma J."/>
        </authorList>
    </citation>
    <scope>NUCLEOTIDE SEQUENCE [LARGE SCALE GENOMIC DNA]</scope>
    <source>
        <strain evidence="7">JCM 14303</strain>
    </source>
</reference>
<organism evidence="6 7">
    <name type="scientific">Kribbella lupini</name>
    <dbReference type="NCBI Taxonomy" id="291602"/>
    <lineage>
        <taxon>Bacteria</taxon>
        <taxon>Bacillati</taxon>
        <taxon>Actinomycetota</taxon>
        <taxon>Actinomycetes</taxon>
        <taxon>Propionibacteriales</taxon>
        <taxon>Kribbellaceae</taxon>
        <taxon>Kribbella</taxon>
    </lineage>
</organism>
<protein>
    <submittedName>
        <fullName evidence="6">FAD-dependent oxidoreductase</fullName>
    </submittedName>
</protein>
<feature type="domain" description="FAD-dependent oxidoreductase 2 FAD-binding" evidence="5">
    <location>
        <begin position="25"/>
        <end position="590"/>
    </location>
</feature>
<evidence type="ECO:0000256" key="4">
    <source>
        <dbReference type="ARBA" id="ARBA00023002"/>
    </source>
</evidence>
<evidence type="ECO:0000256" key="1">
    <source>
        <dbReference type="ARBA" id="ARBA00001974"/>
    </source>
</evidence>
<comment type="cofactor">
    <cofactor evidence="1">
        <name>FAD</name>
        <dbReference type="ChEBI" id="CHEBI:57692"/>
    </cofactor>
</comment>
<evidence type="ECO:0000259" key="5">
    <source>
        <dbReference type="Pfam" id="PF00890"/>
    </source>
</evidence>
<dbReference type="Gene3D" id="3.90.700.10">
    <property type="entry name" value="Succinate dehydrogenase/fumarate reductase flavoprotein, catalytic domain"/>
    <property type="match status" value="1"/>
</dbReference>
<dbReference type="PANTHER" id="PTHR43400:SF10">
    <property type="entry name" value="3-OXOSTEROID 1-DEHYDROGENASE"/>
    <property type="match status" value="1"/>
</dbReference>
<dbReference type="InterPro" id="IPR027477">
    <property type="entry name" value="Succ_DH/fumarate_Rdtase_cat_sf"/>
</dbReference>
<keyword evidence="7" id="KW-1185">Reference proteome</keyword>
<evidence type="ECO:0000313" key="6">
    <source>
        <dbReference type="EMBL" id="GAA1520850.1"/>
    </source>
</evidence>
<dbReference type="InterPro" id="IPR003953">
    <property type="entry name" value="FAD-dep_OxRdtase_2_FAD-bd"/>
</dbReference>
<gene>
    <name evidence="6" type="ORF">GCM10009741_22170</name>
</gene>
<comment type="caution">
    <text evidence="6">The sequence shown here is derived from an EMBL/GenBank/DDBJ whole genome shotgun (WGS) entry which is preliminary data.</text>
</comment>
<dbReference type="SUPFAM" id="SSF56425">
    <property type="entry name" value="Succinate dehydrogenase/fumarate reductase flavoprotein, catalytic domain"/>
    <property type="match status" value="1"/>
</dbReference>
<dbReference type="Pfam" id="PF00890">
    <property type="entry name" value="FAD_binding_2"/>
    <property type="match status" value="1"/>
</dbReference>
<evidence type="ECO:0000256" key="3">
    <source>
        <dbReference type="ARBA" id="ARBA00022827"/>
    </source>
</evidence>
<evidence type="ECO:0000256" key="2">
    <source>
        <dbReference type="ARBA" id="ARBA00022630"/>
    </source>
</evidence>